<reference evidence="7 8" key="1">
    <citation type="submission" date="2019-10" db="EMBL/GenBank/DDBJ databases">
        <title>Streptomyces smaragdinus sp. nov. and Streptomyces fabii sp. nov., isolated from the gut of fungus growing-termite Macrotermes natalensis.</title>
        <authorList>
            <person name="Schwitalla J."/>
            <person name="Benndorf R."/>
            <person name="Martin K."/>
            <person name="De Beer W."/>
            <person name="Kaster A.-K."/>
            <person name="Vollmers J."/>
            <person name="Poulsen M."/>
            <person name="Beemelmanns C."/>
        </authorList>
    </citation>
    <scope>NUCLEOTIDE SEQUENCE [LARGE SCALE GENOMIC DNA]</scope>
    <source>
        <strain evidence="7 8">RB5</strain>
    </source>
</reference>
<evidence type="ECO:0000313" key="7">
    <source>
        <dbReference type="EMBL" id="MQY13335.1"/>
    </source>
</evidence>
<dbReference type="PANTHER" id="PTHR40079:SF4">
    <property type="entry name" value="GH26 DOMAIN-CONTAINING PROTEIN-RELATED"/>
    <property type="match status" value="1"/>
</dbReference>
<dbReference type="InterPro" id="IPR022790">
    <property type="entry name" value="GH26_dom"/>
</dbReference>
<evidence type="ECO:0000256" key="4">
    <source>
        <dbReference type="PROSITE-ProRule" id="PRU01100"/>
    </source>
</evidence>
<evidence type="ECO:0000256" key="5">
    <source>
        <dbReference type="SAM" id="MobiDB-lite"/>
    </source>
</evidence>
<dbReference type="SUPFAM" id="SSF51445">
    <property type="entry name" value="(Trans)glycosidases"/>
    <property type="match status" value="1"/>
</dbReference>
<dbReference type="Gene3D" id="3.20.20.80">
    <property type="entry name" value="Glycosidases"/>
    <property type="match status" value="1"/>
</dbReference>
<dbReference type="EMBL" id="WEGJ01000012">
    <property type="protein sequence ID" value="MQY13335.1"/>
    <property type="molecule type" value="Genomic_DNA"/>
</dbReference>
<gene>
    <name evidence="7" type="ORF">SRB5_34800</name>
</gene>
<dbReference type="GO" id="GO:0006080">
    <property type="term" value="P:substituted mannan metabolic process"/>
    <property type="evidence" value="ECO:0007669"/>
    <property type="project" value="InterPro"/>
</dbReference>
<feature type="region of interest" description="Disordered" evidence="5">
    <location>
        <begin position="1"/>
        <end position="24"/>
    </location>
</feature>
<name>A0A7K0CIM3_9ACTN</name>
<feature type="compositionally biased region" description="Basic and acidic residues" evidence="5">
    <location>
        <begin position="1"/>
        <end position="12"/>
    </location>
</feature>
<comment type="similarity">
    <text evidence="1 4">Belongs to the glycosyl hydrolase 26 family.</text>
</comment>
<feature type="domain" description="GH26" evidence="6">
    <location>
        <begin position="77"/>
        <end position="363"/>
    </location>
</feature>
<comment type="caution">
    <text evidence="7">The sequence shown here is derived from an EMBL/GenBank/DDBJ whole genome shotgun (WGS) entry which is preliminary data.</text>
</comment>
<dbReference type="PRINTS" id="PR00739">
    <property type="entry name" value="GLHYDRLASE26"/>
</dbReference>
<dbReference type="PANTHER" id="PTHR40079">
    <property type="entry name" value="MANNAN ENDO-1,4-BETA-MANNOSIDASE E-RELATED"/>
    <property type="match status" value="1"/>
</dbReference>
<keyword evidence="3 4" id="KW-0326">Glycosidase</keyword>
<evidence type="ECO:0000256" key="2">
    <source>
        <dbReference type="ARBA" id="ARBA00022801"/>
    </source>
</evidence>
<dbReference type="Pfam" id="PF02156">
    <property type="entry name" value="Glyco_hydro_26"/>
    <property type="match status" value="1"/>
</dbReference>
<feature type="compositionally biased region" description="Basic residues" evidence="5">
    <location>
        <begin position="13"/>
        <end position="24"/>
    </location>
</feature>
<protein>
    <recommendedName>
        <fullName evidence="6">GH26 domain-containing protein</fullName>
    </recommendedName>
</protein>
<dbReference type="InterPro" id="IPR000805">
    <property type="entry name" value="Glyco_hydro_26"/>
</dbReference>
<evidence type="ECO:0000259" key="6">
    <source>
        <dbReference type="PROSITE" id="PS51764"/>
    </source>
</evidence>
<proteinExistence type="inferred from homology"/>
<organism evidence="7 8">
    <name type="scientific">Streptomyces smaragdinus</name>
    <dbReference type="NCBI Taxonomy" id="2585196"/>
    <lineage>
        <taxon>Bacteria</taxon>
        <taxon>Bacillati</taxon>
        <taxon>Actinomycetota</taxon>
        <taxon>Actinomycetes</taxon>
        <taxon>Kitasatosporales</taxon>
        <taxon>Streptomycetaceae</taxon>
        <taxon>Streptomyces</taxon>
    </lineage>
</organism>
<keyword evidence="2 4" id="KW-0378">Hydrolase</keyword>
<dbReference type="GO" id="GO:0016985">
    <property type="term" value="F:mannan endo-1,4-beta-mannosidase activity"/>
    <property type="evidence" value="ECO:0007669"/>
    <property type="project" value="InterPro"/>
</dbReference>
<sequence>MTVAARARDTGGRGRRKARKKKGAGPRTGLVVALGLLAALVVGAGSYALGEHNPAPVPAAARDGRDIALPAVREDGTPIPGKDRFLNPGGGAKYFGIAAPHVPWRPSVLRKVTKDAGGVAPNMAEYFVKWTQEFDPSAVQAAHDQRALPVLSWEPWAGKDHGTEQPEYRLRTIVDGDHDPYIEKFAAAVAKDRWPVAIRMAHEMNGRWYPWAQAWNGNRPGEYTAAWRHIRKIFDRAGADNVIWIWSPNILRGAADVPLESLYPGDEYVDWIGLSAYGSTETDAADVMEPTLDTIREFTAKPLLITETGARPGQVKVSFTDTFFPWLAGRDDVVGFIWFQYTREEGGGTDWTFTSGPQAQAAFKKGVKTLPLVEMPEPPKEE</sequence>
<dbReference type="PROSITE" id="PS51764">
    <property type="entry name" value="GH26"/>
    <property type="match status" value="1"/>
</dbReference>
<feature type="active site" description="Nucleophile" evidence="4">
    <location>
        <position position="307"/>
    </location>
</feature>
<evidence type="ECO:0000256" key="1">
    <source>
        <dbReference type="ARBA" id="ARBA00007754"/>
    </source>
</evidence>
<evidence type="ECO:0000313" key="8">
    <source>
        <dbReference type="Proteomes" id="UP000466345"/>
    </source>
</evidence>
<evidence type="ECO:0000256" key="3">
    <source>
        <dbReference type="ARBA" id="ARBA00023295"/>
    </source>
</evidence>
<dbReference type="InterPro" id="IPR017853">
    <property type="entry name" value="GH"/>
</dbReference>
<dbReference type="Proteomes" id="UP000466345">
    <property type="component" value="Unassembled WGS sequence"/>
</dbReference>
<feature type="active site" description="Proton donor" evidence="4">
    <location>
        <position position="203"/>
    </location>
</feature>
<keyword evidence="8" id="KW-1185">Reference proteome</keyword>
<accession>A0A7K0CIM3</accession>
<dbReference type="AlphaFoldDB" id="A0A7K0CIM3"/>